<keyword evidence="4" id="KW-1185">Reference proteome</keyword>
<dbReference type="InterPro" id="IPR000073">
    <property type="entry name" value="AB_hydrolase_1"/>
</dbReference>
<dbReference type="Proteomes" id="UP000092932">
    <property type="component" value="Chromosome"/>
</dbReference>
<dbReference type="RefSeq" id="WP_067680856.1">
    <property type="nucleotide sequence ID" value="NZ_CP016591.1"/>
</dbReference>
<protein>
    <submittedName>
        <fullName evidence="3">Fluoroacetate dehalogenase</fullName>
        <ecNumber evidence="3">3.8.1.3</ecNumber>
    </submittedName>
</protein>
<dbReference type="SUPFAM" id="SSF53474">
    <property type="entry name" value="alpha/beta-Hydrolases"/>
    <property type="match status" value="1"/>
</dbReference>
<evidence type="ECO:0000256" key="1">
    <source>
        <dbReference type="SAM" id="SignalP"/>
    </source>
</evidence>
<feature type="domain" description="AB hydrolase-1" evidence="2">
    <location>
        <begin position="56"/>
        <end position="153"/>
    </location>
</feature>
<proteinExistence type="predicted"/>
<feature type="chain" id="PRO_5008534231" evidence="1">
    <location>
        <begin position="25"/>
        <end position="293"/>
    </location>
</feature>
<dbReference type="GO" id="GO:0016020">
    <property type="term" value="C:membrane"/>
    <property type="evidence" value="ECO:0007669"/>
    <property type="project" value="TreeGrafter"/>
</dbReference>
<dbReference type="PROSITE" id="PS51318">
    <property type="entry name" value="TAT"/>
    <property type="match status" value="1"/>
</dbReference>
<dbReference type="GO" id="GO:0046464">
    <property type="term" value="P:acylglycerol catabolic process"/>
    <property type="evidence" value="ECO:0007669"/>
    <property type="project" value="TreeGrafter"/>
</dbReference>
<dbReference type="PANTHER" id="PTHR43798:SF5">
    <property type="entry name" value="MONOACYLGLYCEROL LIPASE ABHD6"/>
    <property type="match status" value="1"/>
</dbReference>
<dbReference type="GO" id="GO:0018785">
    <property type="term" value="F:haloacetate dehalogenase activity"/>
    <property type="evidence" value="ECO:0007669"/>
    <property type="project" value="UniProtKB-EC"/>
</dbReference>
<dbReference type="Gene3D" id="3.40.50.1820">
    <property type="entry name" value="alpha/beta hydrolase"/>
    <property type="match status" value="1"/>
</dbReference>
<dbReference type="STRING" id="692370.A6F68_02593"/>
<feature type="signal peptide" evidence="1">
    <location>
        <begin position="1"/>
        <end position="24"/>
    </location>
</feature>
<name>A0A1B2AG09_9SPHN</name>
<gene>
    <name evidence="3" type="ORF">A6F68_02593</name>
</gene>
<reference evidence="3 4" key="1">
    <citation type="submission" date="2016-07" db="EMBL/GenBank/DDBJ databases">
        <title>Complete genome sequence of Altererythrobacter dongtanensis KCTC 22672, a type strain with esterase isolated from tidal flat.</title>
        <authorList>
            <person name="Cheng H."/>
            <person name="Wu Y.-H."/>
            <person name="Zhou P."/>
            <person name="Huo Y.-Y."/>
            <person name="Wang C.-S."/>
            <person name="Xu X.-W."/>
        </authorList>
    </citation>
    <scope>NUCLEOTIDE SEQUENCE [LARGE SCALE GENOMIC DNA]</scope>
    <source>
        <strain evidence="3 4">KCTC 22672</strain>
    </source>
</reference>
<dbReference type="EMBL" id="CP016591">
    <property type="protein sequence ID" value="ANY21087.1"/>
    <property type="molecule type" value="Genomic_DNA"/>
</dbReference>
<keyword evidence="1" id="KW-0732">Signal</keyword>
<evidence type="ECO:0000313" key="3">
    <source>
        <dbReference type="EMBL" id="ANY21087.1"/>
    </source>
</evidence>
<keyword evidence="3" id="KW-0378">Hydrolase</keyword>
<sequence>MIRRRDVLTGGLAMMAGLAAPALALPEPAGQVRRSYLDGPFGQVHVRIAGKHEKAPPLVLLHQTPLSGRMFERIMPALALDRLVVAVDTPGYGESDRPEERPSLAGYGDAILAALRPRFGKRFDMLGYHTGAVIAADLSARTSAVRRLVLVSFPLFGTERREALLAQLAAPEEPYSDDGSHLLPMWKGTMSVRPKAQSMDDAARLVAEKLRPGPYREWALLSAMERDLAPMLAAIRVPTLAVAPHDGLQDATKDAARLVPGSDFADLPDAGYGLFDAAPDAIAGLVTPFLDRR</sequence>
<accession>A0A1B2AG09</accession>
<dbReference type="InterPro" id="IPR050266">
    <property type="entry name" value="AB_hydrolase_sf"/>
</dbReference>
<evidence type="ECO:0000313" key="4">
    <source>
        <dbReference type="Proteomes" id="UP000092932"/>
    </source>
</evidence>
<organism evidence="3 4">
    <name type="scientific">Tsuneonella dongtanensis</name>
    <dbReference type="NCBI Taxonomy" id="692370"/>
    <lineage>
        <taxon>Bacteria</taxon>
        <taxon>Pseudomonadati</taxon>
        <taxon>Pseudomonadota</taxon>
        <taxon>Alphaproteobacteria</taxon>
        <taxon>Sphingomonadales</taxon>
        <taxon>Erythrobacteraceae</taxon>
        <taxon>Tsuneonella</taxon>
    </lineage>
</organism>
<evidence type="ECO:0000259" key="2">
    <source>
        <dbReference type="Pfam" id="PF00561"/>
    </source>
</evidence>
<dbReference type="InterPro" id="IPR006311">
    <property type="entry name" value="TAT_signal"/>
</dbReference>
<dbReference type="InterPro" id="IPR029058">
    <property type="entry name" value="AB_hydrolase_fold"/>
</dbReference>
<dbReference type="AlphaFoldDB" id="A0A1B2AG09"/>
<dbReference type="PANTHER" id="PTHR43798">
    <property type="entry name" value="MONOACYLGLYCEROL LIPASE"/>
    <property type="match status" value="1"/>
</dbReference>
<dbReference type="GO" id="GO:0047372">
    <property type="term" value="F:monoacylglycerol lipase activity"/>
    <property type="evidence" value="ECO:0007669"/>
    <property type="project" value="TreeGrafter"/>
</dbReference>
<dbReference type="EC" id="3.8.1.3" evidence="3"/>
<dbReference type="KEGG" id="ado:A6F68_02593"/>
<dbReference type="Pfam" id="PF00561">
    <property type="entry name" value="Abhydrolase_1"/>
    <property type="match status" value="1"/>
</dbReference>